<keyword evidence="7" id="KW-0051">Antiviral defense</keyword>
<dbReference type="GeneID" id="302709422"/>
<dbReference type="Proteomes" id="UP000284853">
    <property type="component" value="Unassembled WGS sequence"/>
</dbReference>
<evidence type="ECO:0000313" key="12">
    <source>
        <dbReference type="Proteomes" id="UP000284853"/>
    </source>
</evidence>
<evidence type="ECO:0000256" key="4">
    <source>
        <dbReference type="ARBA" id="ARBA00022723"/>
    </source>
</evidence>
<dbReference type="InterPro" id="IPR043502">
    <property type="entry name" value="DNA/RNA_pol_sf"/>
</dbReference>
<evidence type="ECO:0000256" key="9">
    <source>
        <dbReference type="ARBA" id="ARBA00048173"/>
    </source>
</evidence>
<keyword evidence="2" id="KW-0808">Transferase</keyword>
<dbReference type="PANTHER" id="PTHR34047:SF7">
    <property type="entry name" value="RNA-DIRECTED DNA POLYMERASE"/>
    <property type="match status" value="1"/>
</dbReference>
<keyword evidence="3" id="KW-0548">Nucleotidyltransferase</keyword>
<sequence length="314" mass="36346">MKIVEFLSNKTGKNIQALIRLIDQAPRMYKVYKIPKRSVGFRVIAQPSKEIKELQRFTVEMLEKILPVHEKAMAYQKGKDIRSNALLHVKNDYILKMDFEDFFNSINPEVFHKSLEIDEISINNTELYFLTRLLFWNPSKRKNGKLILSVGAPSSPIISNYIMHRFDCAIEEFCNSNAIMYSRYADDMTFSTSKKNHLFSIPEIVRKTLRNKYYKRISIKQSKTIFSSKAHNRHITGVTLNNEGKISIGRSRKRMLSSLIFKASKNAIDDESLSSLTGQLGQAFYIDNFFKESMIKKYGESLIKSILGKKNEKA</sequence>
<feature type="domain" description="Reverse transcriptase" evidence="10">
    <location>
        <begin position="15"/>
        <end position="240"/>
    </location>
</feature>
<dbReference type="Pfam" id="PF00078">
    <property type="entry name" value="RVT_1"/>
    <property type="match status" value="1"/>
</dbReference>
<dbReference type="InterPro" id="IPR000123">
    <property type="entry name" value="Reverse_transcriptase_msDNA"/>
</dbReference>
<evidence type="ECO:0000256" key="3">
    <source>
        <dbReference type="ARBA" id="ARBA00022695"/>
    </source>
</evidence>
<comment type="similarity">
    <text evidence="8">Belongs to the bacterial reverse transcriptase family.</text>
</comment>
<keyword evidence="12" id="KW-1185">Reference proteome</keyword>
<dbReference type="SUPFAM" id="SSF56672">
    <property type="entry name" value="DNA/RNA polymerases"/>
    <property type="match status" value="1"/>
</dbReference>
<name>A0ABX9PV39_9GAMM</name>
<keyword evidence="6" id="KW-0695">RNA-directed DNA polymerase</keyword>
<evidence type="ECO:0000256" key="6">
    <source>
        <dbReference type="ARBA" id="ARBA00022918"/>
    </source>
</evidence>
<gene>
    <name evidence="11" type="ORF">CKQ54_11460</name>
</gene>
<accession>A0ABX9PV39</accession>
<keyword evidence="4" id="KW-0479">Metal-binding</keyword>
<dbReference type="InterPro" id="IPR000477">
    <property type="entry name" value="RT_dom"/>
</dbReference>
<evidence type="ECO:0000313" key="11">
    <source>
        <dbReference type="EMBL" id="RKF68941.1"/>
    </source>
</evidence>
<reference evidence="11 12" key="1">
    <citation type="submission" date="2017-08" db="EMBL/GenBank/DDBJ databases">
        <title>Comparative genomics of bacteria isolated from necrotic lesions of AOD affected trees.</title>
        <authorList>
            <person name="Doonan J."/>
            <person name="Denman S."/>
            <person name="Mcdonald J.E."/>
        </authorList>
    </citation>
    <scope>NUCLEOTIDE SEQUENCE [LARGE SCALE GENOMIC DNA]</scope>
    <source>
        <strain evidence="11 12">CIP 105588</strain>
    </source>
</reference>
<dbReference type="EMBL" id="NSDJ01000001">
    <property type="protein sequence ID" value="RKF68941.1"/>
    <property type="molecule type" value="Genomic_DNA"/>
</dbReference>
<protein>
    <recommendedName>
        <fullName evidence="1">RNA-directed DNA polymerase</fullName>
        <ecNumber evidence="1">2.7.7.49</ecNumber>
    </recommendedName>
</protein>
<evidence type="ECO:0000256" key="7">
    <source>
        <dbReference type="ARBA" id="ARBA00023118"/>
    </source>
</evidence>
<dbReference type="PROSITE" id="PS50878">
    <property type="entry name" value="RT_POL"/>
    <property type="match status" value="1"/>
</dbReference>
<evidence type="ECO:0000256" key="8">
    <source>
        <dbReference type="ARBA" id="ARBA00034120"/>
    </source>
</evidence>
<evidence type="ECO:0000256" key="5">
    <source>
        <dbReference type="ARBA" id="ARBA00022842"/>
    </source>
</evidence>
<dbReference type="PANTHER" id="PTHR34047">
    <property type="entry name" value="NUCLEAR INTRON MATURASE 1, MITOCHONDRIAL-RELATED"/>
    <property type="match status" value="1"/>
</dbReference>
<keyword evidence="5" id="KW-0460">Magnesium</keyword>
<evidence type="ECO:0000259" key="10">
    <source>
        <dbReference type="PROSITE" id="PS50878"/>
    </source>
</evidence>
<dbReference type="EC" id="2.7.7.49" evidence="1"/>
<organism evidence="11 12">
    <name type="scientific">Rahnella variigena</name>
    <dbReference type="NCBI Taxonomy" id="574964"/>
    <lineage>
        <taxon>Bacteria</taxon>
        <taxon>Pseudomonadati</taxon>
        <taxon>Pseudomonadota</taxon>
        <taxon>Gammaproteobacteria</taxon>
        <taxon>Enterobacterales</taxon>
        <taxon>Yersiniaceae</taxon>
        <taxon>Rahnella</taxon>
    </lineage>
</organism>
<dbReference type="NCBIfam" id="NF038233">
    <property type="entry name" value="retron_St85_RT"/>
    <property type="match status" value="1"/>
</dbReference>
<evidence type="ECO:0000256" key="2">
    <source>
        <dbReference type="ARBA" id="ARBA00022679"/>
    </source>
</evidence>
<dbReference type="RefSeq" id="WP_120161746.1">
    <property type="nucleotide sequence ID" value="NZ_NSDJ01000001.1"/>
</dbReference>
<proteinExistence type="inferred from homology"/>
<comment type="catalytic activity">
    <reaction evidence="9">
        <text>DNA(n) + a 2'-deoxyribonucleoside 5'-triphosphate = DNA(n+1) + diphosphate</text>
        <dbReference type="Rhea" id="RHEA:22508"/>
        <dbReference type="Rhea" id="RHEA-COMP:17339"/>
        <dbReference type="Rhea" id="RHEA-COMP:17340"/>
        <dbReference type="ChEBI" id="CHEBI:33019"/>
        <dbReference type="ChEBI" id="CHEBI:61560"/>
        <dbReference type="ChEBI" id="CHEBI:173112"/>
        <dbReference type="EC" id="2.7.7.49"/>
    </reaction>
</comment>
<evidence type="ECO:0000256" key="1">
    <source>
        <dbReference type="ARBA" id="ARBA00012493"/>
    </source>
</evidence>
<dbReference type="InterPro" id="IPR051083">
    <property type="entry name" value="GrpII_Intron_Splice-Mob/Def"/>
</dbReference>
<comment type="caution">
    <text evidence="11">The sequence shown here is derived from an EMBL/GenBank/DDBJ whole genome shotgun (WGS) entry which is preliminary data.</text>
</comment>
<dbReference type="PRINTS" id="PR00866">
    <property type="entry name" value="RNADNAPOLMS"/>
</dbReference>
<dbReference type="CDD" id="cd03487">
    <property type="entry name" value="RT_Bac_retron_II"/>
    <property type="match status" value="1"/>
</dbReference>